<proteinExistence type="inferred from homology"/>
<dbReference type="PANTHER" id="PTHR34055">
    <property type="entry name" value="OS09G0491596 PROTEIN"/>
    <property type="match status" value="1"/>
</dbReference>
<name>A0A8X9A286_SALSN</name>
<feature type="region of interest" description="Disordered" evidence="4">
    <location>
        <begin position="628"/>
        <end position="668"/>
    </location>
</feature>
<evidence type="ECO:0000256" key="3">
    <source>
        <dbReference type="ARBA" id="ARBA00022946"/>
    </source>
</evidence>
<keyword evidence="2" id="KW-0806">Transcription termination</keyword>
<evidence type="ECO:0000256" key="1">
    <source>
        <dbReference type="ARBA" id="ARBA00007692"/>
    </source>
</evidence>
<keyword evidence="6" id="KW-1185">Reference proteome</keyword>
<protein>
    <recommendedName>
        <fullName evidence="7">mTERF domain-containing protein, mitochondrial</fullName>
    </recommendedName>
</protein>
<keyword evidence="2" id="KW-0804">Transcription</keyword>
<evidence type="ECO:0000313" key="6">
    <source>
        <dbReference type="Proteomes" id="UP000298416"/>
    </source>
</evidence>
<accession>A0A8X9A286</accession>
<dbReference type="AlphaFoldDB" id="A0A8X9A286"/>
<evidence type="ECO:0000256" key="4">
    <source>
        <dbReference type="SAM" id="MobiDB-lite"/>
    </source>
</evidence>
<dbReference type="Proteomes" id="UP000298416">
    <property type="component" value="Unassembled WGS sequence"/>
</dbReference>
<dbReference type="EMBL" id="PNBA02000004">
    <property type="protein sequence ID" value="KAG6427037.1"/>
    <property type="molecule type" value="Genomic_DNA"/>
</dbReference>
<dbReference type="InterPro" id="IPR038538">
    <property type="entry name" value="MTERF_sf"/>
</dbReference>
<gene>
    <name evidence="5" type="ORF">SASPL_111276</name>
</gene>
<feature type="compositionally biased region" description="Basic and acidic residues" evidence="4">
    <location>
        <begin position="713"/>
        <end position="723"/>
    </location>
</feature>
<dbReference type="GO" id="GO:0006353">
    <property type="term" value="P:DNA-templated transcription termination"/>
    <property type="evidence" value="ECO:0007669"/>
    <property type="project" value="UniProtKB-KW"/>
</dbReference>
<organism evidence="5">
    <name type="scientific">Salvia splendens</name>
    <name type="common">Scarlet sage</name>
    <dbReference type="NCBI Taxonomy" id="180675"/>
    <lineage>
        <taxon>Eukaryota</taxon>
        <taxon>Viridiplantae</taxon>
        <taxon>Streptophyta</taxon>
        <taxon>Embryophyta</taxon>
        <taxon>Tracheophyta</taxon>
        <taxon>Spermatophyta</taxon>
        <taxon>Magnoliopsida</taxon>
        <taxon>eudicotyledons</taxon>
        <taxon>Gunneridae</taxon>
        <taxon>Pentapetalae</taxon>
        <taxon>asterids</taxon>
        <taxon>lamiids</taxon>
        <taxon>Lamiales</taxon>
        <taxon>Lamiaceae</taxon>
        <taxon>Nepetoideae</taxon>
        <taxon>Mentheae</taxon>
        <taxon>Salviinae</taxon>
        <taxon>Salvia</taxon>
        <taxon>Salvia subgen. Calosphace</taxon>
        <taxon>core Calosphace</taxon>
    </lineage>
</organism>
<sequence>MKRLQIIIAPQLLKWVSLLRANSNFTPSVSNIYGYGLHRLAHKIRLYGTESSIDSKKGVGFGGSGKKGRIVRAQAQSALVEYFHLTRSFRIMDAENMSKNAPEFFNRLMKRVVIDDDSKIKHSVTRFLRYHPVNEFEPFFESIGLKHSEYVEYLPRNLMFLSDDELLLENYYVLCNYGIERNMIGKIFKEANEVFQYDYGSLQTKLRSIESLGLRQSLVAKIVTANPHLLRGNVDEFVEFLEILNKVEIDHEWLLENIREEDSYNWKSMFQLMCLLCKLGWSEKQVGELFKQHPDLLLECSGRITFDLIGLLLKFGASKSDLRTLFLWFPQIPVLKFTKNLHNSYIFLSGIDMAALDIGKIVCSYPSLLGSIELKKVKSILSLLCCGKNRLCQMVNDDPFTLEAWVLGKRVEPLETEKRAVKIMALKTEFLISLGFEENSKDMEKAIKTLRGRGVELQERFDCLVNNGLNREQAIKMVRISPQILNQTRDVIEMKIQLFFDELGYQASDLLTHPKILSYTIERVKFRLLMYKWLKDQGAVRPGLSLSTLLATSDEEFIKTYVAPHARGLQYWKSIHLFYERDCVVMAEKPMKRGHIKERSVDMQDQLFDCLDLIHVLNIMCSVSSMGRGRGKGRKQSVVADHDDTASGEDEKLPMRRRGRPQKPLKGEVLEEDKIMMIEKEDDGVEETKKPTLNKSKRTQAAAENGRKRKRASHVEENTETVKVENGVGAKASATGLIKSVGYRPNGSRRKNKPRRAAEVGVECQ</sequence>
<keyword evidence="2" id="KW-0805">Transcription regulation</keyword>
<reference evidence="5" key="2">
    <citation type="submission" date="2020-08" db="EMBL/GenBank/DDBJ databases">
        <title>Plant Genome Project.</title>
        <authorList>
            <person name="Zhang R.-G."/>
        </authorList>
    </citation>
    <scope>NUCLEOTIDE SEQUENCE</scope>
    <source>
        <strain evidence="5">Huo1</strain>
        <tissue evidence="5">Leaf</tissue>
    </source>
</reference>
<reference evidence="5" key="1">
    <citation type="submission" date="2018-01" db="EMBL/GenBank/DDBJ databases">
        <authorList>
            <person name="Mao J.F."/>
        </authorList>
    </citation>
    <scope>NUCLEOTIDE SEQUENCE</scope>
    <source>
        <strain evidence="5">Huo1</strain>
        <tissue evidence="5">Leaf</tissue>
    </source>
</reference>
<feature type="compositionally biased region" description="Basic and acidic residues" evidence="4">
    <location>
        <begin position="640"/>
        <end position="654"/>
    </location>
</feature>
<keyword evidence="3" id="KW-0809">Transit peptide</keyword>
<dbReference type="Pfam" id="PF02536">
    <property type="entry name" value="mTERF"/>
    <property type="match status" value="1"/>
</dbReference>
<comment type="caution">
    <text evidence="5">The sequence shown here is derived from an EMBL/GenBank/DDBJ whole genome shotgun (WGS) entry which is preliminary data.</text>
</comment>
<dbReference type="InterPro" id="IPR003690">
    <property type="entry name" value="MTERF"/>
</dbReference>
<dbReference type="GO" id="GO:0003676">
    <property type="term" value="F:nucleic acid binding"/>
    <property type="evidence" value="ECO:0007669"/>
    <property type="project" value="InterPro"/>
</dbReference>
<evidence type="ECO:0000313" key="5">
    <source>
        <dbReference type="EMBL" id="KAG6427037.1"/>
    </source>
</evidence>
<evidence type="ECO:0000256" key="2">
    <source>
        <dbReference type="ARBA" id="ARBA00022472"/>
    </source>
</evidence>
<comment type="similarity">
    <text evidence="1">Belongs to the mTERF family.</text>
</comment>
<dbReference type="Gene3D" id="1.25.70.10">
    <property type="entry name" value="Transcription termination factor 3, mitochondrial"/>
    <property type="match status" value="2"/>
</dbReference>
<dbReference type="SMART" id="SM00733">
    <property type="entry name" value="Mterf"/>
    <property type="match status" value="5"/>
</dbReference>
<feature type="region of interest" description="Disordered" evidence="4">
    <location>
        <begin position="682"/>
        <end position="765"/>
    </location>
</feature>
<dbReference type="PANTHER" id="PTHR34055:SF7">
    <property type="entry name" value="NEUROFILAMENT MEDIUM POLYPEPTIDE-LIKE"/>
    <property type="match status" value="1"/>
</dbReference>
<evidence type="ECO:0008006" key="7">
    <source>
        <dbReference type="Google" id="ProtNLM"/>
    </source>
</evidence>